<sequence length="120" mass="13477">MSRVEIFDPAMCCSTGVCGPSTDPELTRFASAVFSLEKKGLDIKRYQLTIEPDKFAENSHVSKVLHEKGPDSLPIILVNDQIAKIGEYPSNKELASWFDVKAEELNEKPRVRLSLNIKKQ</sequence>
<dbReference type="EMBL" id="WKKI01000020">
    <property type="protein sequence ID" value="MRX72741.1"/>
    <property type="molecule type" value="Genomic_DNA"/>
</dbReference>
<comment type="caution">
    <text evidence="1">The sequence shown here is derived from an EMBL/GenBank/DDBJ whole genome shotgun (WGS) entry which is preliminary data.</text>
</comment>
<gene>
    <name evidence="1" type="primary">arsD</name>
    <name evidence="1" type="ORF">GJU40_11335</name>
</gene>
<dbReference type="RefSeq" id="WP_154307898.1">
    <property type="nucleotide sequence ID" value="NZ_WKKI01000020.1"/>
</dbReference>
<evidence type="ECO:0000313" key="1">
    <source>
        <dbReference type="EMBL" id="MRX72741.1"/>
    </source>
</evidence>
<keyword evidence="2" id="KW-1185">Reference proteome</keyword>
<proteinExistence type="predicted"/>
<protein>
    <submittedName>
        <fullName evidence="1">Arsenite efflux transporter metallochaperone ArsD</fullName>
    </submittedName>
</protein>
<dbReference type="Pfam" id="PF06953">
    <property type="entry name" value="ArsD"/>
    <property type="match status" value="1"/>
</dbReference>
<dbReference type="GO" id="GO:0003677">
    <property type="term" value="F:DNA binding"/>
    <property type="evidence" value="ECO:0007669"/>
    <property type="project" value="InterPro"/>
</dbReference>
<dbReference type="NCBIfam" id="NF033727">
    <property type="entry name" value="chaperon_ArsD"/>
    <property type="match status" value="1"/>
</dbReference>
<dbReference type="InterPro" id="IPR010712">
    <property type="entry name" value="Arsenical-R_ArsD"/>
</dbReference>
<dbReference type="GO" id="GO:0046685">
    <property type="term" value="P:response to arsenic-containing substance"/>
    <property type="evidence" value="ECO:0007669"/>
    <property type="project" value="InterPro"/>
</dbReference>
<reference evidence="1 2" key="1">
    <citation type="submission" date="2019-11" db="EMBL/GenBank/DDBJ databases">
        <title>Bacillus lacus genome.</title>
        <authorList>
            <person name="Allen C.J."/>
            <person name="Newman J.D."/>
        </authorList>
    </citation>
    <scope>NUCLEOTIDE SEQUENCE [LARGE SCALE GENOMIC DNA]</scope>
    <source>
        <strain evidence="1 2">KCTC 33946</strain>
    </source>
</reference>
<accession>A0A7X2LYU9</accession>
<organism evidence="1 2">
    <name type="scientific">Metabacillus lacus</name>
    <dbReference type="NCBI Taxonomy" id="1983721"/>
    <lineage>
        <taxon>Bacteria</taxon>
        <taxon>Bacillati</taxon>
        <taxon>Bacillota</taxon>
        <taxon>Bacilli</taxon>
        <taxon>Bacillales</taxon>
        <taxon>Bacillaceae</taxon>
        <taxon>Metabacillus</taxon>
    </lineage>
</organism>
<dbReference type="GO" id="GO:0045892">
    <property type="term" value="P:negative regulation of DNA-templated transcription"/>
    <property type="evidence" value="ECO:0007669"/>
    <property type="project" value="InterPro"/>
</dbReference>
<dbReference type="AlphaFoldDB" id="A0A7X2LYU9"/>
<dbReference type="Proteomes" id="UP000448867">
    <property type="component" value="Unassembled WGS sequence"/>
</dbReference>
<name>A0A7X2LYU9_9BACI</name>
<dbReference type="Gene3D" id="3.40.30.10">
    <property type="entry name" value="Glutaredoxin"/>
    <property type="match status" value="1"/>
</dbReference>
<evidence type="ECO:0000313" key="2">
    <source>
        <dbReference type="Proteomes" id="UP000448867"/>
    </source>
</evidence>
<dbReference type="OrthoDB" id="9801358at2"/>